<accession>A0A849HXN5</accession>
<feature type="compositionally biased region" description="Basic and acidic residues" evidence="1">
    <location>
        <begin position="167"/>
        <end position="177"/>
    </location>
</feature>
<keyword evidence="2" id="KW-0732">Signal</keyword>
<sequence length="199" mass="20581">MLRIASLALAATTIAAAALGQSLELRPTVPAEPRSPAECGPRAALYGAGKVRVWVLRKGTLREENPLRPLSPETLTVLQVVVNGRSATAFGPNFEEMRQGGAPARLEEASGSSIAWESGKENLPASFRVVSEDGRVLLGPLTFQSCADAPAVAAEKPASRTRSGGGEARRPARDAESRPGLPQGAIPSDGGGGLSLPQP</sequence>
<evidence type="ECO:0000313" key="3">
    <source>
        <dbReference type="EMBL" id="NNM72296.1"/>
    </source>
</evidence>
<reference evidence="3 4" key="1">
    <citation type="submission" date="2020-04" db="EMBL/GenBank/DDBJ databases">
        <title>Enterovirga sp. isolate from soil.</title>
        <authorList>
            <person name="Chea S."/>
            <person name="Kim D.-U."/>
        </authorList>
    </citation>
    <scope>NUCLEOTIDE SEQUENCE [LARGE SCALE GENOMIC DNA]</scope>
    <source>
        <strain evidence="3 4">DB1703</strain>
    </source>
</reference>
<evidence type="ECO:0000256" key="1">
    <source>
        <dbReference type="SAM" id="MobiDB-lite"/>
    </source>
</evidence>
<proteinExistence type="predicted"/>
<feature type="region of interest" description="Disordered" evidence="1">
    <location>
        <begin position="150"/>
        <end position="199"/>
    </location>
</feature>
<protein>
    <submittedName>
        <fullName evidence="3">Uncharacterized protein</fullName>
    </submittedName>
</protein>
<comment type="caution">
    <text evidence="3">The sequence shown here is derived from an EMBL/GenBank/DDBJ whole genome shotgun (WGS) entry which is preliminary data.</text>
</comment>
<dbReference type="AlphaFoldDB" id="A0A849HXN5"/>
<gene>
    <name evidence="3" type="ORF">HJG44_07795</name>
</gene>
<name>A0A849HXN5_9HYPH</name>
<evidence type="ECO:0000256" key="2">
    <source>
        <dbReference type="SAM" id="SignalP"/>
    </source>
</evidence>
<dbReference type="Proteomes" id="UP000564885">
    <property type="component" value="Unassembled WGS sequence"/>
</dbReference>
<dbReference type="EMBL" id="JABEPP010000002">
    <property type="protein sequence ID" value="NNM72296.1"/>
    <property type="molecule type" value="Genomic_DNA"/>
</dbReference>
<organism evidence="3 4">
    <name type="scientific">Enterovirga aerilata</name>
    <dbReference type="NCBI Taxonomy" id="2730920"/>
    <lineage>
        <taxon>Bacteria</taxon>
        <taxon>Pseudomonadati</taxon>
        <taxon>Pseudomonadota</taxon>
        <taxon>Alphaproteobacteria</taxon>
        <taxon>Hyphomicrobiales</taxon>
        <taxon>Methylobacteriaceae</taxon>
        <taxon>Enterovirga</taxon>
    </lineage>
</organism>
<evidence type="ECO:0000313" key="4">
    <source>
        <dbReference type="Proteomes" id="UP000564885"/>
    </source>
</evidence>
<feature type="compositionally biased region" description="Gly residues" evidence="1">
    <location>
        <begin position="189"/>
        <end position="199"/>
    </location>
</feature>
<feature type="signal peptide" evidence="2">
    <location>
        <begin position="1"/>
        <end position="17"/>
    </location>
</feature>
<keyword evidence="4" id="KW-1185">Reference proteome</keyword>
<feature type="chain" id="PRO_5032391072" evidence="2">
    <location>
        <begin position="18"/>
        <end position="199"/>
    </location>
</feature>
<dbReference type="RefSeq" id="WP_171217781.1">
    <property type="nucleotide sequence ID" value="NZ_JABEPP010000002.1"/>
</dbReference>